<feature type="transmembrane region" description="Helical" evidence="6">
    <location>
        <begin position="395"/>
        <end position="419"/>
    </location>
</feature>
<feature type="transmembrane region" description="Helical" evidence="6">
    <location>
        <begin position="763"/>
        <end position="782"/>
    </location>
</feature>
<dbReference type="InterPro" id="IPR003838">
    <property type="entry name" value="ABC3_permease_C"/>
</dbReference>
<dbReference type="PANTHER" id="PTHR30287:SF2">
    <property type="entry name" value="BLL1001 PROTEIN"/>
    <property type="match status" value="1"/>
</dbReference>
<evidence type="ECO:0000256" key="6">
    <source>
        <dbReference type="SAM" id="Phobius"/>
    </source>
</evidence>
<feature type="transmembrane region" description="Helical" evidence="6">
    <location>
        <begin position="719"/>
        <end position="743"/>
    </location>
</feature>
<evidence type="ECO:0000259" key="7">
    <source>
        <dbReference type="Pfam" id="PF02687"/>
    </source>
</evidence>
<feature type="transmembrane region" description="Helical" evidence="6">
    <location>
        <begin position="322"/>
        <end position="348"/>
    </location>
</feature>
<dbReference type="EMBL" id="FNUZ01000001">
    <property type="protein sequence ID" value="SEF47833.1"/>
    <property type="molecule type" value="Genomic_DNA"/>
</dbReference>
<feature type="transmembrane region" description="Helical" evidence="6">
    <location>
        <begin position="369"/>
        <end position="389"/>
    </location>
</feature>
<name>A0A1H5SB02_9RHOB</name>
<comment type="subcellular location">
    <subcellularLocation>
        <location evidence="1">Cell membrane</location>
        <topology evidence="1">Multi-pass membrane protein</topology>
    </subcellularLocation>
</comment>
<dbReference type="PANTHER" id="PTHR30287">
    <property type="entry name" value="MEMBRANE COMPONENT OF PREDICTED ABC SUPERFAMILY METABOLITE UPTAKE TRANSPORTER"/>
    <property type="match status" value="1"/>
</dbReference>
<gene>
    <name evidence="8" type="ORF">SAMN04488045_0165</name>
</gene>
<dbReference type="GO" id="GO:0005886">
    <property type="term" value="C:plasma membrane"/>
    <property type="evidence" value="ECO:0007669"/>
    <property type="project" value="UniProtKB-SubCell"/>
</dbReference>
<evidence type="ECO:0000313" key="9">
    <source>
        <dbReference type="Proteomes" id="UP000236752"/>
    </source>
</evidence>
<keyword evidence="3 6" id="KW-0812">Transmembrane</keyword>
<dbReference type="Proteomes" id="UP000236752">
    <property type="component" value="Unassembled WGS sequence"/>
</dbReference>
<evidence type="ECO:0000256" key="2">
    <source>
        <dbReference type="ARBA" id="ARBA00022475"/>
    </source>
</evidence>
<proteinExistence type="predicted"/>
<organism evidence="8 9">
    <name type="scientific">Thalassococcus halodurans</name>
    <dbReference type="NCBI Taxonomy" id="373675"/>
    <lineage>
        <taxon>Bacteria</taxon>
        <taxon>Pseudomonadati</taxon>
        <taxon>Pseudomonadota</taxon>
        <taxon>Alphaproteobacteria</taxon>
        <taxon>Rhodobacterales</taxon>
        <taxon>Roseobacteraceae</taxon>
        <taxon>Thalassococcus</taxon>
    </lineage>
</organism>
<feature type="transmembrane region" description="Helical" evidence="6">
    <location>
        <begin position="664"/>
        <end position="689"/>
    </location>
</feature>
<dbReference type="Pfam" id="PF02687">
    <property type="entry name" value="FtsX"/>
    <property type="match status" value="2"/>
</dbReference>
<keyword evidence="4 6" id="KW-1133">Transmembrane helix</keyword>
<evidence type="ECO:0000256" key="5">
    <source>
        <dbReference type="ARBA" id="ARBA00023136"/>
    </source>
</evidence>
<feature type="transmembrane region" description="Helical" evidence="6">
    <location>
        <begin position="225"/>
        <end position="248"/>
    </location>
</feature>
<dbReference type="AlphaFoldDB" id="A0A1H5SB02"/>
<sequence length="800" mass="85910">MNRVIFSALLSHWLRHKVQFVTLFLGLALATALWSGVQSINAQARTSYDDAAGSIGQRGYDKLVSENGVSLDDFVRLRRMGYLVSPELEGLLAVGADRVQLTGFDPLTSPPRVGMASLDEQGLFAFLSDQGLVLASPETVKTLTAFWGDDGPIVQVSAEVPIGQALTDVTTAQSLLNAEYLSALVIAPDQPFGLPPITDLDGYAVIPAQGTGDLAQLTDSFHLNLTAFGLLSFAVGLFIVQSAIGLAFEQRRSTFRTLRAMGIGLKRLVTLLAVELGLIALLAGLVGIVLGYGIAAALLPGVAGTLRGLYGAAVSGDLSFDPVWAISGLAMTMAGAAVAGAQALWRVVRMPILAPALPRAWAMSSARTLRLQAFAGLGLLGFSGILAIWGSGLIAGFACLASLLIGAAIVLPPITNAVLKMAGKLPRSPLGQWTVADTRQQVPALSLALMALLLALSANVGVATMVGSFRATFVGWLDQRLAAEIYVTARTPQEAEDIRRFAAPRTTAALPIWSVEATLLEQNVDIYGIIDHPTYRDNWPLLQATEDVWDEISTGQGVLVNEQFARRNGITVGNTLSVTDTWPLPVVGIYSDYGNPHGQLITALAPLESRFPNRPKLRYAYRIAPDQAGELARDIREKFNLPASAVVNQSDVKKMSLRVFDQTFLVTGALNFLTLGVASFALLTSLLTLSTMRLPQLAPVWSLGITTKALSKIESWRSLALAVFTWILSIPVGLALAWVLLSIVNVEAFGWKLPMYLFPTDWFRLGVLAVLAAAVACFWPIYRLRRLPSAQLLRVFSNER</sequence>
<feature type="transmembrane region" description="Helical" evidence="6">
    <location>
        <begin position="447"/>
        <end position="469"/>
    </location>
</feature>
<feature type="domain" description="ABC3 transporter permease C-terminal" evidence="7">
    <location>
        <begin position="670"/>
        <end position="787"/>
    </location>
</feature>
<evidence type="ECO:0000313" key="8">
    <source>
        <dbReference type="EMBL" id="SEF47833.1"/>
    </source>
</evidence>
<reference evidence="8 9" key="1">
    <citation type="submission" date="2016-10" db="EMBL/GenBank/DDBJ databases">
        <authorList>
            <person name="de Groot N.N."/>
        </authorList>
    </citation>
    <scope>NUCLEOTIDE SEQUENCE [LARGE SCALE GENOMIC DNA]</scope>
    <source>
        <strain evidence="8 9">DSM 26915</strain>
    </source>
</reference>
<evidence type="ECO:0000256" key="3">
    <source>
        <dbReference type="ARBA" id="ARBA00022692"/>
    </source>
</evidence>
<protein>
    <submittedName>
        <fullName evidence="8">Putative ABC transport system permease protein</fullName>
    </submittedName>
</protein>
<feature type="transmembrane region" description="Helical" evidence="6">
    <location>
        <begin position="269"/>
        <end position="302"/>
    </location>
</feature>
<accession>A0A1H5SB02</accession>
<evidence type="ECO:0000256" key="4">
    <source>
        <dbReference type="ARBA" id="ARBA00022989"/>
    </source>
</evidence>
<dbReference type="InterPro" id="IPR038766">
    <property type="entry name" value="Membrane_comp_ABC_pdt"/>
</dbReference>
<dbReference type="OrthoDB" id="343744at2"/>
<evidence type="ECO:0000256" key="1">
    <source>
        <dbReference type="ARBA" id="ARBA00004651"/>
    </source>
</evidence>
<keyword evidence="9" id="KW-1185">Reference proteome</keyword>
<feature type="domain" description="ABC3 transporter permease C-terminal" evidence="7">
    <location>
        <begin position="227"/>
        <end position="351"/>
    </location>
</feature>
<dbReference type="RefSeq" id="WP_103908583.1">
    <property type="nucleotide sequence ID" value="NZ_FNUZ01000001.1"/>
</dbReference>
<keyword evidence="2" id="KW-1003">Cell membrane</keyword>
<keyword evidence="5 6" id="KW-0472">Membrane</keyword>